<evidence type="ECO:0000313" key="5">
    <source>
        <dbReference type="Proteomes" id="UP000073492"/>
    </source>
</evidence>
<dbReference type="PANTHER" id="PTHR24321:SF8">
    <property type="entry name" value="ESTRADIOL 17-BETA-DEHYDROGENASE 8-RELATED"/>
    <property type="match status" value="1"/>
</dbReference>
<evidence type="ECO:0000256" key="2">
    <source>
        <dbReference type="ARBA" id="ARBA00022857"/>
    </source>
</evidence>
<proteinExistence type="inferred from homology"/>
<keyword evidence="5" id="KW-1185">Reference proteome</keyword>
<keyword evidence="3" id="KW-0560">Oxidoreductase</keyword>
<dbReference type="InterPro" id="IPR002347">
    <property type="entry name" value="SDR_fam"/>
</dbReference>
<gene>
    <name evidence="4" type="ORF">AC579_9895</name>
</gene>
<dbReference type="PROSITE" id="PS00061">
    <property type="entry name" value="ADH_SHORT"/>
    <property type="match status" value="1"/>
</dbReference>
<dbReference type="OrthoDB" id="1669814at2759"/>
<protein>
    <submittedName>
        <fullName evidence="4">Uncharacterized protein</fullName>
    </submittedName>
</protein>
<dbReference type="AlphaFoldDB" id="A0A139GYL9"/>
<dbReference type="Gene3D" id="3.40.50.720">
    <property type="entry name" value="NAD(P)-binding Rossmann-like Domain"/>
    <property type="match status" value="1"/>
</dbReference>
<sequence length="284" mass="29941">MASKAFKPAMSANERLKAVSRQLTKASDMEGKVIAITGGASGIGFALAKILATRGAKVSLSDANTVNLYKAAHQLEEYAKSSDYIWAQHADVRDLEQLKEWISQTVKKFGKLDGAANIAGITDCMKPEIPWHDARDDDSLEQLLAINLVGVANSMKAELAAIQPGGSIVNATSVAGLDTRAGTVSYVTAKHGVVGLTRAIARRYGREKGIRVNAVAPGLIHTPLLTEFERKSGIKEAVATLAASVPLPRVGDAEEAAKVFAFLLSDDASYVSGAVYTVDGGMTA</sequence>
<comment type="similarity">
    <text evidence="1">Belongs to the short-chain dehydrogenases/reductases (SDR) family.</text>
</comment>
<dbReference type="SUPFAM" id="SSF51735">
    <property type="entry name" value="NAD(P)-binding Rossmann-fold domains"/>
    <property type="match status" value="1"/>
</dbReference>
<evidence type="ECO:0000256" key="3">
    <source>
        <dbReference type="ARBA" id="ARBA00023002"/>
    </source>
</evidence>
<dbReference type="InterPro" id="IPR020904">
    <property type="entry name" value="Sc_DH/Rdtase_CS"/>
</dbReference>
<dbReference type="FunFam" id="3.40.50.720:FF:000084">
    <property type="entry name" value="Short-chain dehydrogenase reductase"/>
    <property type="match status" value="1"/>
</dbReference>
<dbReference type="PANTHER" id="PTHR24321">
    <property type="entry name" value="DEHYDROGENASES, SHORT CHAIN"/>
    <property type="match status" value="1"/>
</dbReference>
<evidence type="ECO:0000256" key="1">
    <source>
        <dbReference type="ARBA" id="ARBA00006484"/>
    </source>
</evidence>
<dbReference type="PRINTS" id="PR00080">
    <property type="entry name" value="SDRFAMILY"/>
</dbReference>
<dbReference type="GO" id="GO:0016491">
    <property type="term" value="F:oxidoreductase activity"/>
    <property type="evidence" value="ECO:0007669"/>
    <property type="project" value="UniProtKB-KW"/>
</dbReference>
<dbReference type="InterPro" id="IPR036291">
    <property type="entry name" value="NAD(P)-bd_dom_sf"/>
</dbReference>
<reference evidence="4 5" key="1">
    <citation type="submission" date="2015-07" db="EMBL/GenBank/DDBJ databases">
        <title>Comparative genomics of the Sigatoka disease complex on banana suggests a link between parallel evolutionary changes in Pseudocercospora fijiensis and Pseudocercospora eumusae and increased virulence on the banana host.</title>
        <authorList>
            <person name="Chang T.-C."/>
            <person name="Salvucci A."/>
            <person name="Crous P.W."/>
            <person name="Stergiopoulos I."/>
        </authorList>
    </citation>
    <scope>NUCLEOTIDE SEQUENCE [LARGE SCALE GENOMIC DNA]</scope>
    <source>
        <strain evidence="4 5">CBS 116634</strain>
    </source>
</reference>
<dbReference type="Proteomes" id="UP000073492">
    <property type="component" value="Unassembled WGS sequence"/>
</dbReference>
<evidence type="ECO:0000313" key="4">
    <source>
        <dbReference type="EMBL" id="KXS95290.1"/>
    </source>
</evidence>
<comment type="caution">
    <text evidence="4">The sequence shown here is derived from an EMBL/GenBank/DDBJ whole genome shotgun (WGS) entry which is preliminary data.</text>
</comment>
<dbReference type="PRINTS" id="PR00081">
    <property type="entry name" value="GDHRDH"/>
</dbReference>
<keyword evidence="2" id="KW-0521">NADP</keyword>
<dbReference type="Pfam" id="PF13561">
    <property type="entry name" value="adh_short_C2"/>
    <property type="match status" value="1"/>
</dbReference>
<name>A0A139GYL9_9PEZI</name>
<accession>A0A139GYL9</accession>
<dbReference type="EMBL" id="LFZO01000902">
    <property type="protein sequence ID" value="KXS95290.1"/>
    <property type="molecule type" value="Genomic_DNA"/>
</dbReference>
<dbReference type="CDD" id="cd05233">
    <property type="entry name" value="SDR_c"/>
    <property type="match status" value="1"/>
</dbReference>
<organism evidence="4 5">
    <name type="scientific">Pseudocercospora musae</name>
    <dbReference type="NCBI Taxonomy" id="113226"/>
    <lineage>
        <taxon>Eukaryota</taxon>
        <taxon>Fungi</taxon>
        <taxon>Dikarya</taxon>
        <taxon>Ascomycota</taxon>
        <taxon>Pezizomycotina</taxon>
        <taxon>Dothideomycetes</taxon>
        <taxon>Dothideomycetidae</taxon>
        <taxon>Mycosphaerellales</taxon>
        <taxon>Mycosphaerellaceae</taxon>
        <taxon>Pseudocercospora</taxon>
    </lineage>
</organism>